<dbReference type="GO" id="GO:0042597">
    <property type="term" value="C:periplasmic space"/>
    <property type="evidence" value="ECO:0007669"/>
    <property type="project" value="UniProtKB-SubCell"/>
</dbReference>
<proteinExistence type="inferred from homology"/>
<organism evidence="4 5">
    <name type="scientific">Stella humosa</name>
    <dbReference type="NCBI Taxonomy" id="94"/>
    <lineage>
        <taxon>Bacteria</taxon>
        <taxon>Pseudomonadati</taxon>
        <taxon>Pseudomonadota</taxon>
        <taxon>Alphaproteobacteria</taxon>
        <taxon>Rhodospirillales</taxon>
        <taxon>Stellaceae</taxon>
        <taxon>Stella</taxon>
    </lineage>
</organism>
<dbReference type="AlphaFoldDB" id="A0A3N1KX28"/>
<dbReference type="PANTHER" id="PTHR43649:SF12">
    <property type="entry name" value="DIACETYLCHITOBIOSE BINDING PROTEIN DASA"/>
    <property type="match status" value="1"/>
</dbReference>
<comment type="caution">
    <text evidence="4">The sequence shown here is derived from an EMBL/GenBank/DDBJ whole genome shotgun (WGS) entry which is preliminary data.</text>
</comment>
<keyword evidence="4" id="KW-0762">Sugar transport</keyword>
<comment type="subcellular location">
    <subcellularLocation>
        <location evidence="1">Periplasm</location>
    </subcellularLocation>
</comment>
<feature type="signal peptide" evidence="3">
    <location>
        <begin position="1"/>
        <end position="31"/>
    </location>
</feature>
<evidence type="ECO:0000256" key="3">
    <source>
        <dbReference type="SAM" id="SignalP"/>
    </source>
</evidence>
<protein>
    <submittedName>
        <fullName evidence="4">Multiple sugar transport system substrate-binding protein</fullName>
    </submittedName>
</protein>
<dbReference type="Pfam" id="PF13416">
    <property type="entry name" value="SBP_bac_8"/>
    <property type="match status" value="1"/>
</dbReference>
<accession>A0A3N1KX28</accession>
<dbReference type="PROSITE" id="PS51318">
    <property type="entry name" value="TAT"/>
    <property type="match status" value="1"/>
</dbReference>
<dbReference type="InterPro" id="IPR050490">
    <property type="entry name" value="Bact_solute-bd_prot1"/>
</dbReference>
<gene>
    <name evidence="4" type="ORF">EDC65_4691</name>
</gene>
<dbReference type="InterPro" id="IPR006059">
    <property type="entry name" value="SBP"/>
</dbReference>
<sequence length="418" mass="44151">MTTKAASSKSVFGRRTALGMLGGAAAAAAFAGTSRTALSANASIDVVHFFSGADHPMELVIRAFNQKNTGVTAVSRQEGTTYEAITQKAMAGIAAGRPPAVLTTGWKLASFAKHTLGALDIRKVGAAGDAILANYSDAAVKMVTVEGAVLGIPWALSTPVLYINMDLWRAAGLDPAKLPTTVEELYPNLAQLQQKTGKAALVYEVNEWLPQAFIQNAGGDVLDAQGRPVMDSAEAIYGMEKFVEPHRKGLWKPISISEMITAFQSGALCTMVTSSARLSGVKAQTSFEIKLTKTPGLEGRPRRMNSGGNFLSVLARNSEQQAASLEFLKFCGTAEAMELWLKTGYLNTTKHQLAVPAGHEAAYAQLADGLTPETVWPGARGLEALKAHSDWISRVVNGQASVADGMKGSKAAVSRLLA</sequence>
<dbReference type="RefSeq" id="WP_170216664.1">
    <property type="nucleotide sequence ID" value="NZ_AP019700.1"/>
</dbReference>
<dbReference type="InterPro" id="IPR006311">
    <property type="entry name" value="TAT_signal"/>
</dbReference>
<dbReference type="PANTHER" id="PTHR43649">
    <property type="entry name" value="ARABINOSE-BINDING PROTEIN-RELATED"/>
    <property type="match status" value="1"/>
</dbReference>
<evidence type="ECO:0000256" key="2">
    <source>
        <dbReference type="ARBA" id="ARBA00008520"/>
    </source>
</evidence>
<evidence type="ECO:0000256" key="1">
    <source>
        <dbReference type="ARBA" id="ARBA00004418"/>
    </source>
</evidence>
<dbReference type="Proteomes" id="UP000278222">
    <property type="component" value="Unassembled WGS sequence"/>
</dbReference>
<keyword evidence="5" id="KW-1185">Reference proteome</keyword>
<dbReference type="Gene3D" id="3.40.190.10">
    <property type="entry name" value="Periplasmic binding protein-like II"/>
    <property type="match status" value="1"/>
</dbReference>
<reference evidence="4 5" key="1">
    <citation type="submission" date="2018-11" db="EMBL/GenBank/DDBJ databases">
        <title>Genomic Encyclopedia of Type Strains, Phase IV (KMG-IV): sequencing the most valuable type-strain genomes for metagenomic binning, comparative biology and taxonomic classification.</title>
        <authorList>
            <person name="Goeker M."/>
        </authorList>
    </citation>
    <scope>NUCLEOTIDE SEQUENCE [LARGE SCALE GENOMIC DNA]</scope>
    <source>
        <strain evidence="4 5">DSM 5900</strain>
    </source>
</reference>
<dbReference type="SUPFAM" id="SSF53850">
    <property type="entry name" value="Periplasmic binding protein-like II"/>
    <property type="match status" value="1"/>
</dbReference>
<evidence type="ECO:0000313" key="4">
    <source>
        <dbReference type="EMBL" id="ROP83160.1"/>
    </source>
</evidence>
<feature type="chain" id="PRO_5018001610" evidence="3">
    <location>
        <begin position="32"/>
        <end position="418"/>
    </location>
</feature>
<name>A0A3N1KX28_9PROT</name>
<comment type="similarity">
    <text evidence="2">Belongs to the bacterial solute-binding protein 1 family.</text>
</comment>
<keyword evidence="3" id="KW-0732">Signal</keyword>
<dbReference type="EMBL" id="RJKX01000017">
    <property type="protein sequence ID" value="ROP83160.1"/>
    <property type="molecule type" value="Genomic_DNA"/>
</dbReference>
<keyword evidence="4" id="KW-0813">Transport</keyword>
<evidence type="ECO:0000313" key="5">
    <source>
        <dbReference type="Proteomes" id="UP000278222"/>
    </source>
</evidence>